<accession>A0A4R0P969</accession>
<dbReference type="PANTHER" id="PTHR43537">
    <property type="entry name" value="TRANSCRIPTIONAL REGULATOR, GNTR FAMILY"/>
    <property type="match status" value="1"/>
</dbReference>
<dbReference type="InterPro" id="IPR036388">
    <property type="entry name" value="WH-like_DNA-bd_sf"/>
</dbReference>
<dbReference type="InterPro" id="IPR008920">
    <property type="entry name" value="TF_FadR/GntR_C"/>
</dbReference>
<dbReference type="OrthoDB" id="7768882at2"/>
<protein>
    <submittedName>
        <fullName evidence="5">GntR family transcriptional regulator</fullName>
    </submittedName>
</protein>
<dbReference type="SMART" id="SM00895">
    <property type="entry name" value="FCD"/>
    <property type="match status" value="1"/>
</dbReference>
<dbReference type="GO" id="GO:0003677">
    <property type="term" value="F:DNA binding"/>
    <property type="evidence" value="ECO:0007669"/>
    <property type="project" value="UniProtKB-KW"/>
</dbReference>
<evidence type="ECO:0000313" key="5">
    <source>
        <dbReference type="EMBL" id="TCD12292.1"/>
    </source>
</evidence>
<dbReference type="SUPFAM" id="SSF48008">
    <property type="entry name" value="GntR ligand-binding domain-like"/>
    <property type="match status" value="1"/>
</dbReference>
<keyword evidence="1" id="KW-0805">Transcription regulation</keyword>
<sequence>MNDQSRIGTSDLLTERAYDALVARLRDGSLQSSAFMSMPMLVEQLDLPLAAVREAVKRAESGGLVTVLPKRGVMIMDAGPETTRECLDLRAIFDCEGARRLIEKGIDIPLGRLRDAHEKLREAATANLTPELPRRAMETDLSLHDALSRGLGTRLAARLYAENRNRIAIIQNTRPFLSDRIVSAMDEHLEIIAALEARDADRAAVAIRDHFHHTLRWWGVTP</sequence>
<proteinExistence type="predicted"/>
<dbReference type="InterPro" id="IPR036390">
    <property type="entry name" value="WH_DNA-bd_sf"/>
</dbReference>
<dbReference type="Gene3D" id="1.10.10.10">
    <property type="entry name" value="Winged helix-like DNA-binding domain superfamily/Winged helix DNA-binding domain"/>
    <property type="match status" value="1"/>
</dbReference>
<dbReference type="EMBL" id="SJST01000007">
    <property type="protein sequence ID" value="TCD12292.1"/>
    <property type="molecule type" value="Genomic_DNA"/>
</dbReference>
<dbReference type="InterPro" id="IPR011711">
    <property type="entry name" value="GntR_C"/>
</dbReference>
<dbReference type="Proteomes" id="UP000291301">
    <property type="component" value="Unassembled WGS sequence"/>
</dbReference>
<comment type="caution">
    <text evidence="5">The sequence shown here is derived from an EMBL/GenBank/DDBJ whole genome shotgun (WGS) entry which is preliminary data.</text>
</comment>
<keyword evidence="6" id="KW-1185">Reference proteome</keyword>
<dbReference type="InterPro" id="IPR000524">
    <property type="entry name" value="Tscrpt_reg_HTH_GntR"/>
</dbReference>
<dbReference type="RefSeq" id="WP_131570347.1">
    <property type="nucleotide sequence ID" value="NZ_JAINFK010000005.1"/>
</dbReference>
<dbReference type="Gene3D" id="1.20.120.530">
    <property type="entry name" value="GntR ligand-binding domain-like"/>
    <property type="match status" value="1"/>
</dbReference>
<dbReference type="GO" id="GO:0003700">
    <property type="term" value="F:DNA-binding transcription factor activity"/>
    <property type="evidence" value="ECO:0007669"/>
    <property type="project" value="InterPro"/>
</dbReference>
<organism evidence="5 6">
    <name type="scientific">Oricola cellulosilytica</name>
    <dbReference type="NCBI Taxonomy" id="1429082"/>
    <lineage>
        <taxon>Bacteria</taxon>
        <taxon>Pseudomonadati</taxon>
        <taxon>Pseudomonadota</taxon>
        <taxon>Alphaproteobacteria</taxon>
        <taxon>Hyphomicrobiales</taxon>
        <taxon>Ahrensiaceae</taxon>
        <taxon>Oricola</taxon>
    </lineage>
</organism>
<keyword evidence="2" id="KW-0238">DNA-binding</keyword>
<feature type="domain" description="GntR C-terminal" evidence="4">
    <location>
        <begin position="85"/>
        <end position="213"/>
    </location>
</feature>
<evidence type="ECO:0000259" key="4">
    <source>
        <dbReference type="SMART" id="SM00895"/>
    </source>
</evidence>
<dbReference type="Pfam" id="PF00392">
    <property type="entry name" value="GntR"/>
    <property type="match status" value="1"/>
</dbReference>
<dbReference type="SUPFAM" id="SSF46785">
    <property type="entry name" value="Winged helix' DNA-binding domain"/>
    <property type="match status" value="1"/>
</dbReference>
<keyword evidence="3" id="KW-0804">Transcription</keyword>
<evidence type="ECO:0000256" key="3">
    <source>
        <dbReference type="ARBA" id="ARBA00023163"/>
    </source>
</evidence>
<name>A0A4R0P969_9HYPH</name>
<reference evidence="5 6" key="1">
    <citation type="journal article" date="2015" name="Antonie Van Leeuwenhoek">
        <title>Oricola cellulosilytica gen. nov., sp. nov., a cellulose-degrading bacterium of the family Phyllobacteriaceae isolated from surface seashore water, and emended descriptions of Mesorhizobium loti and Phyllobacterium myrsinacearum.</title>
        <authorList>
            <person name="Hameed A."/>
            <person name="Shahina M."/>
            <person name="Lai W.A."/>
            <person name="Lin S.Y."/>
            <person name="Young L.S."/>
            <person name="Liu Y.C."/>
            <person name="Hsu Y.H."/>
            <person name="Young C.C."/>
        </authorList>
    </citation>
    <scope>NUCLEOTIDE SEQUENCE [LARGE SCALE GENOMIC DNA]</scope>
    <source>
        <strain evidence="5 6">KCTC 52183</strain>
    </source>
</reference>
<gene>
    <name evidence="5" type="ORF">E0D97_14830</name>
</gene>
<evidence type="ECO:0000313" key="6">
    <source>
        <dbReference type="Proteomes" id="UP000291301"/>
    </source>
</evidence>
<evidence type="ECO:0000256" key="2">
    <source>
        <dbReference type="ARBA" id="ARBA00023125"/>
    </source>
</evidence>
<evidence type="ECO:0000256" key="1">
    <source>
        <dbReference type="ARBA" id="ARBA00023015"/>
    </source>
</evidence>
<dbReference type="Pfam" id="PF07729">
    <property type="entry name" value="FCD"/>
    <property type="match status" value="1"/>
</dbReference>
<dbReference type="PANTHER" id="PTHR43537:SF24">
    <property type="entry name" value="GLUCONATE OPERON TRANSCRIPTIONAL REPRESSOR"/>
    <property type="match status" value="1"/>
</dbReference>
<dbReference type="AlphaFoldDB" id="A0A4R0P969"/>